<reference evidence="2 3" key="1">
    <citation type="journal article" date="2018" name="Nat. Ecol. Evol.">
        <title>Shark genomes provide insights into elasmobranch evolution and the origin of vertebrates.</title>
        <authorList>
            <person name="Hara Y"/>
            <person name="Yamaguchi K"/>
            <person name="Onimaru K"/>
            <person name="Kadota M"/>
            <person name="Koyanagi M"/>
            <person name="Keeley SD"/>
            <person name="Tatsumi K"/>
            <person name="Tanaka K"/>
            <person name="Motone F"/>
            <person name="Kageyama Y"/>
            <person name="Nozu R"/>
            <person name="Adachi N"/>
            <person name="Nishimura O"/>
            <person name="Nakagawa R"/>
            <person name="Tanegashima C"/>
            <person name="Kiyatake I"/>
            <person name="Matsumoto R"/>
            <person name="Murakumo K"/>
            <person name="Nishida K"/>
            <person name="Terakita A"/>
            <person name="Kuratani S"/>
            <person name="Sato K"/>
            <person name="Hyodo S Kuraku.S."/>
        </authorList>
    </citation>
    <scope>NUCLEOTIDE SEQUENCE [LARGE SCALE GENOMIC DNA]</scope>
</reference>
<gene>
    <name evidence="2" type="ORF">scyTo_0013320</name>
</gene>
<dbReference type="Proteomes" id="UP000288216">
    <property type="component" value="Unassembled WGS sequence"/>
</dbReference>
<evidence type="ECO:0000313" key="3">
    <source>
        <dbReference type="Proteomes" id="UP000288216"/>
    </source>
</evidence>
<dbReference type="EMBL" id="BFAA01006757">
    <property type="protein sequence ID" value="GCB64327.1"/>
    <property type="molecule type" value="Genomic_DNA"/>
</dbReference>
<dbReference type="OrthoDB" id="8727472at2759"/>
<comment type="caution">
    <text evidence="2">The sequence shown here is derived from an EMBL/GenBank/DDBJ whole genome shotgun (WGS) entry which is preliminary data.</text>
</comment>
<feature type="region of interest" description="Disordered" evidence="1">
    <location>
        <begin position="49"/>
        <end position="69"/>
    </location>
</feature>
<organism evidence="2 3">
    <name type="scientific">Scyliorhinus torazame</name>
    <name type="common">Cloudy catshark</name>
    <name type="synonym">Catulus torazame</name>
    <dbReference type="NCBI Taxonomy" id="75743"/>
    <lineage>
        <taxon>Eukaryota</taxon>
        <taxon>Metazoa</taxon>
        <taxon>Chordata</taxon>
        <taxon>Craniata</taxon>
        <taxon>Vertebrata</taxon>
        <taxon>Chondrichthyes</taxon>
        <taxon>Elasmobranchii</taxon>
        <taxon>Galeomorphii</taxon>
        <taxon>Galeoidea</taxon>
        <taxon>Carcharhiniformes</taxon>
        <taxon>Scyliorhinidae</taxon>
        <taxon>Scyliorhinus</taxon>
    </lineage>
</organism>
<name>A0A401NTZ4_SCYTO</name>
<sequence length="69" mass="8164">MDERDSRQYRSQDHLASTVHRETFHNNTAQAGKHRWDGVRDVLHRLTGKSKRRGNFVTKFKGSNHHNPR</sequence>
<protein>
    <submittedName>
        <fullName evidence="2">Uncharacterized protein</fullName>
    </submittedName>
</protein>
<evidence type="ECO:0000256" key="1">
    <source>
        <dbReference type="SAM" id="MobiDB-lite"/>
    </source>
</evidence>
<dbReference type="AlphaFoldDB" id="A0A401NTZ4"/>
<keyword evidence="3" id="KW-1185">Reference proteome</keyword>
<proteinExistence type="predicted"/>
<evidence type="ECO:0000313" key="2">
    <source>
        <dbReference type="EMBL" id="GCB64327.1"/>
    </source>
</evidence>
<accession>A0A401NTZ4</accession>